<accession>A0A0T7CV31</accession>
<evidence type="ECO:0000256" key="3">
    <source>
        <dbReference type="ARBA" id="ARBA00023110"/>
    </source>
</evidence>
<keyword evidence="10" id="KW-1185">Reference proteome</keyword>
<name>A0A0T7CV31_9VIBR</name>
<evidence type="ECO:0000313" key="9">
    <source>
        <dbReference type="EMBL" id="CDT47804.1"/>
    </source>
</evidence>
<sequence>MHPQIIKKSKESNVAAIKNDSAVTLHFTIKMKDGSVADSTENMGKPAKFVMGDGSLSENFEACLLGLEAGTEKSIELKAEDAFGMPNPDHIHYMDRAKFVGDSEVEVGTIMAFSGPDGMEIPGIITEIAGDSVTVDFNHPLAGQDVTFDVNILTVE</sequence>
<dbReference type="EC" id="5.2.1.8" evidence="6"/>
<comment type="similarity">
    <text evidence="2 6">Belongs to the FKBP-type PPIase family.</text>
</comment>
<evidence type="ECO:0000256" key="2">
    <source>
        <dbReference type="ARBA" id="ARBA00006577"/>
    </source>
</evidence>
<gene>
    <name evidence="8" type="primary">fkpB</name>
    <name evidence="9" type="ORF">VCR4J5_650025</name>
    <name evidence="8" type="ORF">VCR5J5_170213</name>
</gene>
<dbReference type="Proteomes" id="UP000049077">
    <property type="component" value="Unassembled WGS sequence"/>
</dbReference>
<dbReference type="Proteomes" id="UP000049495">
    <property type="component" value="Unassembled WGS sequence"/>
</dbReference>
<evidence type="ECO:0000313" key="8">
    <source>
        <dbReference type="EMBL" id="CDT20276.1"/>
    </source>
</evidence>
<dbReference type="NCBIfam" id="NF011676">
    <property type="entry name" value="PRK15095.1"/>
    <property type="match status" value="1"/>
</dbReference>
<evidence type="ECO:0000256" key="1">
    <source>
        <dbReference type="ARBA" id="ARBA00000971"/>
    </source>
</evidence>
<feature type="domain" description="PPIase FKBP-type" evidence="7">
    <location>
        <begin position="20"/>
        <end position="84"/>
    </location>
</feature>
<dbReference type="PANTHER" id="PTHR47861:SF4">
    <property type="entry name" value="FKBP-TYPE 16 KDA PEPTIDYL-PROLYL CIS-TRANS ISOMERASE"/>
    <property type="match status" value="1"/>
</dbReference>
<dbReference type="EMBL" id="CCJV01000075">
    <property type="protein sequence ID" value="CDT20276.1"/>
    <property type="molecule type" value="Genomic_DNA"/>
</dbReference>
<evidence type="ECO:0000259" key="7">
    <source>
        <dbReference type="PROSITE" id="PS50059"/>
    </source>
</evidence>
<dbReference type="PANTHER" id="PTHR47861">
    <property type="entry name" value="FKBP-TYPE PEPTIDYL-PROLYL CIS-TRANS ISOMERASE SLYD"/>
    <property type="match status" value="1"/>
</dbReference>
<comment type="caution">
    <text evidence="8">The sequence shown here is derived from an EMBL/GenBank/DDBJ whole genome shotgun (WGS) entry which is preliminary data.</text>
</comment>
<evidence type="ECO:0000313" key="11">
    <source>
        <dbReference type="Proteomes" id="UP000049495"/>
    </source>
</evidence>
<dbReference type="SUPFAM" id="SSF54534">
    <property type="entry name" value="FKBP-like"/>
    <property type="match status" value="1"/>
</dbReference>
<comment type="catalytic activity">
    <reaction evidence="1 5 6">
        <text>[protein]-peptidylproline (omega=180) = [protein]-peptidylproline (omega=0)</text>
        <dbReference type="Rhea" id="RHEA:16237"/>
        <dbReference type="Rhea" id="RHEA-COMP:10747"/>
        <dbReference type="Rhea" id="RHEA-COMP:10748"/>
        <dbReference type="ChEBI" id="CHEBI:83833"/>
        <dbReference type="ChEBI" id="CHEBI:83834"/>
        <dbReference type="EC" id="5.2.1.8"/>
    </reaction>
</comment>
<dbReference type="EMBL" id="CCJX01000152">
    <property type="protein sequence ID" value="CDT47804.1"/>
    <property type="molecule type" value="Genomic_DNA"/>
</dbReference>
<dbReference type="Pfam" id="PF00254">
    <property type="entry name" value="FKBP_C"/>
    <property type="match status" value="1"/>
</dbReference>
<reference evidence="8 10" key="2">
    <citation type="submission" date="2014-06" db="EMBL/GenBank/DDBJ databases">
        <authorList>
            <person name="Le Roux F."/>
        </authorList>
    </citation>
    <scope>NUCLEOTIDE SEQUENCE</scope>
    <source>
        <strain evidence="9 10">J5-4</strain>
        <strain evidence="8">J5-5</strain>
    </source>
</reference>
<keyword evidence="3 5" id="KW-0697">Rotamase</keyword>
<protein>
    <recommendedName>
        <fullName evidence="6">Peptidyl-prolyl cis-trans isomerase</fullName>
        <ecNumber evidence="6">5.2.1.8</ecNumber>
    </recommendedName>
</protein>
<evidence type="ECO:0000256" key="5">
    <source>
        <dbReference type="PROSITE-ProRule" id="PRU00277"/>
    </source>
</evidence>
<dbReference type="InterPro" id="IPR048261">
    <property type="entry name" value="SlpA/SlyD-like_ins_sf"/>
</dbReference>
<evidence type="ECO:0000256" key="4">
    <source>
        <dbReference type="ARBA" id="ARBA00023235"/>
    </source>
</evidence>
<dbReference type="GO" id="GO:0003755">
    <property type="term" value="F:peptidyl-prolyl cis-trans isomerase activity"/>
    <property type="evidence" value="ECO:0007669"/>
    <property type="project" value="UniProtKB-UniRule"/>
</dbReference>
<evidence type="ECO:0000256" key="6">
    <source>
        <dbReference type="RuleBase" id="RU003915"/>
    </source>
</evidence>
<dbReference type="AlphaFoldDB" id="A0A0T7CV31"/>
<dbReference type="InterPro" id="IPR046357">
    <property type="entry name" value="PPIase_dom_sf"/>
</dbReference>
<dbReference type="InterPro" id="IPR001179">
    <property type="entry name" value="PPIase_FKBP_dom"/>
</dbReference>
<dbReference type="Gene3D" id="3.10.50.40">
    <property type="match status" value="1"/>
</dbReference>
<reference evidence="11" key="1">
    <citation type="submission" date="2014-06" db="EMBL/GenBank/DDBJ databases">
        <authorList>
            <person name="Le Roux Frederique"/>
        </authorList>
    </citation>
    <scope>NUCLEOTIDE SEQUENCE [LARGE SCALE GENOMIC DNA]</scope>
    <source>
        <strain evidence="11">J5-5</strain>
    </source>
</reference>
<dbReference type="PROSITE" id="PS50059">
    <property type="entry name" value="FKBP_PPIASE"/>
    <property type="match status" value="1"/>
</dbReference>
<proteinExistence type="inferred from homology"/>
<keyword evidence="4 5" id="KW-0413">Isomerase</keyword>
<organism evidence="8 11">
    <name type="scientific">Vibrio crassostreae</name>
    <dbReference type="NCBI Taxonomy" id="246167"/>
    <lineage>
        <taxon>Bacteria</taxon>
        <taxon>Pseudomonadati</taxon>
        <taxon>Pseudomonadota</taxon>
        <taxon>Gammaproteobacteria</taxon>
        <taxon>Vibrionales</taxon>
        <taxon>Vibrionaceae</taxon>
        <taxon>Vibrio</taxon>
    </lineage>
</organism>
<evidence type="ECO:0000313" key="10">
    <source>
        <dbReference type="Proteomes" id="UP000049077"/>
    </source>
</evidence>
<dbReference type="Gene3D" id="2.40.10.330">
    <property type="match status" value="1"/>
</dbReference>